<evidence type="ECO:0000313" key="5">
    <source>
        <dbReference type="Proteomes" id="UP000279236"/>
    </source>
</evidence>
<dbReference type="PANTHER" id="PTHR28136">
    <property type="entry name" value="NUCLEUS EXPORT PROTEIN BRR6"/>
    <property type="match status" value="1"/>
</dbReference>
<proteinExistence type="predicted"/>
<feature type="region of interest" description="Disordered" evidence="1">
    <location>
        <begin position="111"/>
        <end position="203"/>
    </location>
</feature>
<dbReference type="Proteomes" id="UP000279236">
    <property type="component" value="Unassembled WGS sequence"/>
</dbReference>
<dbReference type="GO" id="GO:0006998">
    <property type="term" value="P:nuclear envelope organization"/>
    <property type="evidence" value="ECO:0007669"/>
    <property type="project" value="InterPro"/>
</dbReference>
<feature type="transmembrane region" description="Helical" evidence="2">
    <location>
        <begin position="228"/>
        <end position="248"/>
    </location>
</feature>
<feature type="compositionally biased region" description="Low complexity" evidence="1">
    <location>
        <begin position="113"/>
        <end position="143"/>
    </location>
</feature>
<keyword evidence="2" id="KW-0812">Transmembrane</keyword>
<dbReference type="RefSeq" id="XP_028471813.1">
    <property type="nucleotide sequence ID" value="XM_028620938.1"/>
</dbReference>
<evidence type="ECO:0000256" key="2">
    <source>
        <dbReference type="SAM" id="Phobius"/>
    </source>
</evidence>
<dbReference type="AlphaFoldDB" id="A0A427XCV1"/>
<reference evidence="4 5" key="1">
    <citation type="submission" date="2018-11" db="EMBL/GenBank/DDBJ databases">
        <title>Genome sequence of Apiotrichum porosum DSM 27194.</title>
        <authorList>
            <person name="Aliyu H."/>
            <person name="Gorte O."/>
            <person name="Ochsenreither K."/>
        </authorList>
    </citation>
    <scope>NUCLEOTIDE SEQUENCE [LARGE SCALE GENOMIC DNA]</scope>
    <source>
        <strain evidence="4 5">DSM 27194</strain>
    </source>
</reference>
<feature type="domain" description="Brl1/Brr6" evidence="3">
    <location>
        <begin position="228"/>
        <end position="361"/>
    </location>
</feature>
<comment type="caution">
    <text evidence="4">The sequence shown here is derived from an EMBL/GenBank/DDBJ whole genome shotgun (WGS) entry which is preliminary data.</text>
</comment>
<evidence type="ECO:0000259" key="3">
    <source>
        <dbReference type="SMART" id="SM01042"/>
    </source>
</evidence>
<name>A0A427XCV1_9TREE</name>
<evidence type="ECO:0000313" key="4">
    <source>
        <dbReference type="EMBL" id="RSH76666.1"/>
    </source>
</evidence>
<gene>
    <name evidence="4" type="ORF">EHS24_005413</name>
</gene>
<dbReference type="SMART" id="SM01042">
    <property type="entry name" value="Brr6_like_C_C"/>
    <property type="match status" value="1"/>
</dbReference>
<accession>A0A427XCV1</accession>
<dbReference type="Pfam" id="PF10104">
    <property type="entry name" value="Brr6_like_C_C"/>
    <property type="match status" value="1"/>
</dbReference>
<organism evidence="4 5">
    <name type="scientific">Apiotrichum porosum</name>
    <dbReference type="NCBI Taxonomy" id="105984"/>
    <lineage>
        <taxon>Eukaryota</taxon>
        <taxon>Fungi</taxon>
        <taxon>Dikarya</taxon>
        <taxon>Basidiomycota</taxon>
        <taxon>Agaricomycotina</taxon>
        <taxon>Tremellomycetes</taxon>
        <taxon>Trichosporonales</taxon>
        <taxon>Trichosporonaceae</taxon>
        <taxon>Apiotrichum</taxon>
    </lineage>
</organism>
<dbReference type="GO" id="GO:0055088">
    <property type="term" value="P:lipid homeostasis"/>
    <property type="evidence" value="ECO:0007669"/>
    <property type="project" value="InterPro"/>
</dbReference>
<keyword evidence="2" id="KW-1133">Transmembrane helix</keyword>
<feature type="transmembrane region" description="Helical" evidence="2">
    <location>
        <begin position="339"/>
        <end position="360"/>
    </location>
</feature>
<feature type="region of interest" description="Disordered" evidence="1">
    <location>
        <begin position="1"/>
        <end position="57"/>
    </location>
</feature>
<dbReference type="OrthoDB" id="5961at2759"/>
<dbReference type="EMBL" id="RSCE01000022">
    <property type="protein sequence ID" value="RSH76666.1"/>
    <property type="molecule type" value="Genomic_DNA"/>
</dbReference>
<dbReference type="GO" id="GO:0031965">
    <property type="term" value="C:nuclear membrane"/>
    <property type="evidence" value="ECO:0007669"/>
    <property type="project" value="InterPro"/>
</dbReference>
<dbReference type="PANTHER" id="PTHR28136:SF1">
    <property type="entry name" value="NUCLEUS EXPORT PROTEIN BRL1"/>
    <property type="match status" value="1"/>
</dbReference>
<dbReference type="InterPro" id="IPR018767">
    <property type="entry name" value="Brl1/Brr6_dom"/>
</dbReference>
<evidence type="ECO:0000256" key="1">
    <source>
        <dbReference type="SAM" id="MobiDB-lite"/>
    </source>
</evidence>
<keyword evidence="5" id="KW-1185">Reference proteome</keyword>
<keyword evidence="2" id="KW-0472">Membrane</keyword>
<dbReference type="GeneID" id="39589956"/>
<dbReference type="InterPro" id="IPR040202">
    <property type="entry name" value="Brl1/Brr6"/>
</dbReference>
<sequence length="429" mass="46649">MFRGPRDTSGPMDVDDSHPLGRIAEYAIDTEEPARKRPHTDLSNPSPSNPFASAQNYRFGPNTPFLFHAPPLPPAPTFRPYDPNQWANTDFGFGTSSSAGAVDVEVDMDGHVHAGASGSGSAPGSPARPAVSVSASHATAAAPANPPPDVSEAADDERPIAVGAVARVRRRRMQQARVDDDDEDAPGPKNNNNNNNKAVSRRRGRNEHTYNLHMNAPAVHHSEIPAILLGYVQFVFNASLVVGFLYVASQFILAVRRDVQERIEEYSVEILQEIAQCTQAYFTNRCDPNLRVPAMEQACSAWEMCMNRDPKVVGRARVGAETFAGVINSFVDPISWKTMGFTLVTLTFLIILTNSALFNLRAKHQHQHQQQPPVPTAAQQQAMMYGYHPMMGLPGMPQQQPGMQLPPGLQGGGDGGSTGGKALGWLKKW</sequence>
<protein>
    <recommendedName>
        <fullName evidence="3">Brl1/Brr6 domain-containing protein</fullName>
    </recommendedName>
</protein>